<dbReference type="Gene3D" id="3.40.50.150">
    <property type="entry name" value="Vaccinia Virus protein VP39"/>
    <property type="match status" value="1"/>
</dbReference>
<evidence type="ECO:0000313" key="2">
    <source>
        <dbReference type="Proteomes" id="UP000185622"/>
    </source>
</evidence>
<reference evidence="1 2" key="1">
    <citation type="submission" date="2017-01" db="EMBL/GenBank/DDBJ databases">
        <title>The complete genome sequence of a sulfur-oxidizing marine bacterium Thioclava sp. 25B10_4T.</title>
        <authorList>
            <person name="Liu Y."/>
            <person name="Lai Q."/>
            <person name="Shao Z."/>
        </authorList>
    </citation>
    <scope>NUCLEOTIDE SEQUENCE [LARGE SCALE GENOMIC DNA]</scope>
    <source>
        <strain evidence="1 2">25B10_4</strain>
    </source>
</reference>
<dbReference type="InterPro" id="IPR029063">
    <property type="entry name" value="SAM-dependent_MTases_sf"/>
</dbReference>
<accession>A0ABM6IER9</accession>
<proteinExistence type="predicted"/>
<dbReference type="Proteomes" id="UP000185622">
    <property type="component" value="Chromosome"/>
</dbReference>
<dbReference type="SUPFAM" id="SSF53335">
    <property type="entry name" value="S-adenosyl-L-methionine-dependent methyltransferases"/>
    <property type="match status" value="1"/>
</dbReference>
<gene>
    <name evidence="1" type="ORF">BMG03_04365</name>
</gene>
<dbReference type="Pfam" id="PF13489">
    <property type="entry name" value="Methyltransf_23"/>
    <property type="match status" value="1"/>
</dbReference>
<name>A0ABM6IER9_9RHOB</name>
<organism evidence="1 2">
    <name type="scientific">Thioclava nitratireducens</name>
    <dbReference type="NCBI Taxonomy" id="1915078"/>
    <lineage>
        <taxon>Bacteria</taxon>
        <taxon>Pseudomonadati</taxon>
        <taxon>Pseudomonadota</taxon>
        <taxon>Alphaproteobacteria</taxon>
        <taxon>Rhodobacterales</taxon>
        <taxon>Paracoccaceae</taxon>
        <taxon>Thioclava</taxon>
    </lineage>
</organism>
<dbReference type="RefSeq" id="WP_075777275.1">
    <property type="nucleotide sequence ID" value="NZ_CP019437.1"/>
</dbReference>
<sequence>MKERIAAAFSRHLASYDGAASVQARIAARLSERLTPMIQRGARVIELGHGTGLLTRHLLQLEPREIWLNDLAAPLPDLHWPERTRVHALGGDATEIDLPDRLDLVASTSMLQWLTAPRELLRRASDTLVPGGLLAVTSFGPGNFPELARLGLAAGAPSYRDADGLCHDMPRHMEVIAAWDETIRLDFPDARALFGHLRATGVNGLMGGQLSAPRLRHLMKRMDRDGALTLTYHPSCCIARMP</sequence>
<keyword evidence="2" id="KW-1185">Reference proteome</keyword>
<dbReference type="EMBL" id="CP019437">
    <property type="protein sequence ID" value="AQS47114.1"/>
    <property type="molecule type" value="Genomic_DNA"/>
</dbReference>
<dbReference type="CDD" id="cd02440">
    <property type="entry name" value="AdoMet_MTases"/>
    <property type="match status" value="1"/>
</dbReference>
<evidence type="ECO:0000313" key="1">
    <source>
        <dbReference type="EMBL" id="AQS47114.1"/>
    </source>
</evidence>
<protein>
    <submittedName>
        <fullName evidence="1">Uncharacterized protein</fullName>
    </submittedName>
</protein>